<organism evidence="4 5">
    <name type="scientific">Bombus vosnesenskii</name>
    <dbReference type="NCBI Taxonomy" id="207650"/>
    <lineage>
        <taxon>Eukaryota</taxon>
        <taxon>Metazoa</taxon>
        <taxon>Ecdysozoa</taxon>
        <taxon>Arthropoda</taxon>
        <taxon>Hexapoda</taxon>
        <taxon>Insecta</taxon>
        <taxon>Pterygota</taxon>
        <taxon>Neoptera</taxon>
        <taxon>Endopterygota</taxon>
        <taxon>Hymenoptera</taxon>
        <taxon>Apocrita</taxon>
        <taxon>Aculeata</taxon>
        <taxon>Apoidea</taxon>
        <taxon>Anthophila</taxon>
        <taxon>Apidae</taxon>
        <taxon>Bombus</taxon>
        <taxon>Pyrobombus</taxon>
    </lineage>
</organism>
<dbReference type="Proteomes" id="UP000504631">
    <property type="component" value="Unplaced"/>
</dbReference>
<gene>
    <name evidence="5" type="primary">LOC117230864</name>
</gene>
<sequence>MEQNMNVQDIVEELIEIGMEIAKSQSLELSINRKEELVLRHIKAFSKKESRIIDFQPGLEWFNVAEGLSIYQHLKGKIVILDFFTYCCINCMHVLSDLDVLEKLFSIQDGLVIVGVHSAKFSNEKNSKKLLSAVQRYNIKHPVVNDTKMSMWRYLGIVCWPTLVMLGPTGELLAVFVGEGHRDELIIHVGVALTYFRSLNKIHTNDIPLQLAQHLLPVGTGNILFPSKLEILQNEQGESLVIADTGHNRILVTDTTGNVQHIIGGPNPDFKDGDFETAKFNAPQGVSTFGSLIYVADTKNHAIRKIDLMRRIVITIAGTGIKGHDYVGGKIGKDQVLSSPWDLAVYKHKHDNNITPILLIAMAGNHQIWALFLEDTIWWKNKKYNEGTCLAIVGSGTEENRNNTYPHSAGLAQPSGITIAEELKLAVFADSESSSIRSINLQTGQVSAICGGSRDPLDLHGYGDLDGVNYSVKLQHPLGITWHPKEKIIYITDTYNHKIKIINVTTKHCKTLYGGGIPHDIYSFDEPSGIAISPEKGLIFVADTNNHAVKMMDTEKGNITTLPINIPIIEDDNNYKNIYFFDTTISETGGKLNVLFSINFSDRDLKLNSDAPQRWAMNLTTNSTRWIAAENCGELSSPINLKFFKGNETHEVRVTLDIVACKTTECISKKLLVVYRVHQVPDASTVVTEKRKVIVK</sequence>
<dbReference type="Pfam" id="PF01436">
    <property type="entry name" value="NHL"/>
    <property type="match status" value="1"/>
</dbReference>
<dbReference type="Pfam" id="PF13905">
    <property type="entry name" value="Thioredoxin_8"/>
    <property type="match status" value="1"/>
</dbReference>
<evidence type="ECO:0000313" key="4">
    <source>
        <dbReference type="Proteomes" id="UP000504631"/>
    </source>
</evidence>
<evidence type="ECO:0000256" key="1">
    <source>
        <dbReference type="ARBA" id="ARBA00022737"/>
    </source>
</evidence>
<keyword evidence="4" id="KW-1185">Reference proteome</keyword>
<feature type="repeat" description="NHL" evidence="2">
    <location>
        <begin position="515"/>
        <end position="555"/>
    </location>
</feature>
<dbReference type="RefSeq" id="XP_033344631.1">
    <property type="nucleotide sequence ID" value="XM_033488740.1"/>
</dbReference>
<dbReference type="KEGG" id="bvk:117230864"/>
<dbReference type="InterPro" id="IPR045302">
    <property type="entry name" value="NHL2_NHL_rpt_dom"/>
</dbReference>
<dbReference type="InterPro" id="IPR001258">
    <property type="entry name" value="NHL_repeat"/>
</dbReference>
<dbReference type="SUPFAM" id="SSF101898">
    <property type="entry name" value="NHL repeat"/>
    <property type="match status" value="1"/>
</dbReference>
<dbReference type="InterPro" id="IPR036249">
    <property type="entry name" value="Thioredoxin-like_sf"/>
</dbReference>
<protein>
    <submittedName>
        <fullName evidence="5">NHL repeat-containing protein 2</fullName>
    </submittedName>
</protein>
<dbReference type="Gene3D" id="3.40.30.10">
    <property type="entry name" value="Glutaredoxin"/>
    <property type="match status" value="1"/>
</dbReference>
<feature type="domain" description="Thioredoxin-like fold" evidence="3">
    <location>
        <begin position="76"/>
        <end position="171"/>
    </location>
</feature>
<evidence type="ECO:0000259" key="3">
    <source>
        <dbReference type="Pfam" id="PF13905"/>
    </source>
</evidence>
<dbReference type="AlphaFoldDB" id="A0A6J3JWF8"/>
<dbReference type="PANTHER" id="PTHR46388:SF2">
    <property type="entry name" value="NHL REPEAT-CONTAINING PROTEIN 2"/>
    <property type="match status" value="1"/>
</dbReference>
<evidence type="ECO:0000313" key="5">
    <source>
        <dbReference type="RefSeq" id="XP_033344631.1"/>
    </source>
</evidence>
<dbReference type="SUPFAM" id="SSF52833">
    <property type="entry name" value="Thioredoxin-like"/>
    <property type="match status" value="1"/>
</dbReference>
<dbReference type="InterPro" id="IPR012336">
    <property type="entry name" value="Thioredoxin-like_fold"/>
</dbReference>
<reference evidence="5" key="1">
    <citation type="submission" date="2025-08" db="UniProtKB">
        <authorList>
            <consortium name="RefSeq"/>
        </authorList>
    </citation>
    <scope>IDENTIFICATION</scope>
    <source>
        <tissue evidence="5">Muscle</tissue>
    </source>
</reference>
<accession>A0A6J3JWF8</accession>
<dbReference type="GeneID" id="117230864"/>
<dbReference type="PROSITE" id="PS51125">
    <property type="entry name" value="NHL"/>
    <property type="match status" value="1"/>
</dbReference>
<dbReference type="PANTHER" id="PTHR46388">
    <property type="entry name" value="NHL REPEAT-CONTAINING PROTEIN 2"/>
    <property type="match status" value="1"/>
</dbReference>
<proteinExistence type="predicted"/>
<dbReference type="InterPro" id="IPR011042">
    <property type="entry name" value="6-blade_b-propeller_TolB-like"/>
</dbReference>
<keyword evidence="1" id="KW-0677">Repeat</keyword>
<name>A0A6J3JWF8_9HYME</name>
<dbReference type="CDD" id="cd14951">
    <property type="entry name" value="NHL-2_like"/>
    <property type="match status" value="1"/>
</dbReference>
<evidence type="ECO:0000256" key="2">
    <source>
        <dbReference type="PROSITE-ProRule" id="PRU00504"/>
    </source>
</evidence>
<dbReference type="Gene3D" id="2.120.10.30">
    <property type="entry name" value="TolB, C-terminal domain"/>
    <property type="match status" value="3"/>
</dbReference>